<dbReference type="InterPro" id="IPR039554">
    <property type="entry name" value="HigA2-like_HTH"/>
</dbReference>
<dbReference type="Pfam" id="PF13744">
    <property type="entry name" value="HTH_37"/>
    <property type="match status" value="1"/>
</dbReference>
<dbReference type="Gene3D" id="1.10.260.40">
    <property type="entry name" value="lambda repressor-like DNA-binding domains"/>
    <property type="match status" value="1"/>
</dbReference>
<keyword evidence="3" id="KW-1185">Reference proteome</keyword>
<dbReference type="Proteomes" id="UP000186309">
    <property type="component" value="Chromosome"/>
</dbReference>
<accession>A0A1U7CUT2</accession>
<evidence type="ECO:0000313" key="3">
    <source>
        <dbReference type="Proteomes" id="UP000186309"/>
    </source>
</evidence>
<dbReference type="EMBL" id="CP019082">
    <property type="protein sequence ID" value="APW62668.1"/>
    <property type="molecule type" value="Genomic_DNA"/>
</dbReference>
<dbReference type="CDD" id="cd00093">
    <property type="entry name" value="HTH_XRE"/>
    <property type="match status" value="1"/>
</dbReference>
<proteinExistence type="predicted"/>
<sequence length="107" mass="11685">MSEPIITRGSTNVFADLGFENAEELLAKSELAAQILKTVRARRLTQAKAGELLGISQPKVSALLNGRLDGFSTDRLFRFLTKLGWDVQIKLSKAKSKSNGHVRVTSA</sequence>
<gene>
    <name evidence="2" type="ORF">BSF38_04218</name>
</gene>
<dbReference type="RefSeq" id="WP_076348934.1">
    <property type="nucleotide sequence ID" value="NZ_CP019082.1"/>
</dbReference>
<dbReference type="SUPFAM" id="SSF47413">
    <property type="entry name" value="lambda repressor-like DNA-binding domains"/>
    <property type="match status" value="1"/>
</dbReference>
<organism evidence="2 3">
    <name type="scientific">Paludisphaera borealis</name>
    <dbReference type="NCBI Taxonomy" id="1387353"/>
    <lineage>
        <taxon>Bacteria</taxon>
        <taxon>Pseudomonadati</taxon>
        <taxon>Planctomycetota</taxon>
        <taxon>Planctomycetia</taxon>
        <taxon>Isosphaerales</taxon>
        <taxon>Isosphaeraceae</taxon>
        <taxon>Paludisphaera</taxon>
    </lineage>
</organism>
<dbReference type="InterPro" id="IPR001387">
    <property type="entry name" value="Cro/C1-type_HTH"/>
</dbReference>
<feature type="domain" description="HTH cro/C1-type" evidence="1">
    <location>
        <begin position="35"/>
        <end position="90"/>
    </location>
</feature>
<protein>
    <recommendedName>
        <fullName evidence="1">HTH cro/C1-type domain-containing protein</fullName>
    </recommendedName>
</protein>
<dbReference type="STRING" id="1387353.BSF38_04218"/>
<dbReference type="KEGG" id="pbor:BSF38_04218"/>
<dbReference type="OrthoDB" id="280536at2"/>
<evidence type="ECO:0000313" key="2">
    <source>
        <dbReference type="EMBL" id="APW62668.1"/>
    </source>
</evidence>
<evidence type="ECO:0000259" key="1">
    <source>
        <dbReference type="SMART" id="SM00530"/>
    </source>
</evidence>
<dbReference type="InterPro" id="IPR010982">
    <property type="entry name" value="Lambda_DNA-bd_dom_sf"/>
</dbReference>
<dbReference type="AlphaFoldDB" id="A0A1U7CUT2"/>
<dbReference type="GO" id="GO:0003677">
    <property type="term" value="F:DNA binding"/>
    <property type="evidence" value="ECO:0007669"/>
    <property type="project" value="InterPro"/>
</dbReference>
<reference evidence="3" key="1">
    <citation type="submission" date="2016-12" db="EMBL/GenBank/DDBJ databases">
        <title>Comparative genomics of four Isosphaeraceae planctomycetes: a common pool of plasmids and glycoside hydrolase genes.</title>
        <authorList>
            <person name="Ivanova A."/>
        </authorList>
    </citation>
    <scope>NUCLEOTIDE SEQUENCE [LARGE SCALE GENOMIC DNA]</scope>
    <source>
        <strain evidence="3">PX4</strain>
    </source>
</reference>
<dbReference type="SMART" id="SM00530">
    <property type="entry name" value="HTH_XRE"/>
    <property type="match status" value="1"/>
</dbReference>
<name>A0A1U7CUT2_9BACT</name>